<protein>
    <submittedName>
        <fullName evidence="7">ABC transporter permease</fullName>
    </submittedName>
</protein>
<name>A0ABS6K881_9FIRM</name>
<dbReference type="InterPro" id="IPR001851">
    <property type="entry name" value="ABC_transp_permease"/>
</dbReference>
<sequence length="322" mass="34731">MKTNHINKFLRDNMTWVLLIVISIIFSFLSPNFFSFRNIINILNQNSYIIISALGIAFIMMAGEIDIAVGYTISLTSVLCAMMAVDLHLPAPVILAAGILIAILLECMTMLIAHYFRLQLMMVTIGTMTIFQGISFVLTQSKTISGLPESYKIIGQGYLGSIPIPVIVMVILFILASFVLNKTYMGRYVFAIGGNAEAARLAGISVFRMKMMIAGIAGGMVGLAATFLCTRLGAIQANTGAGLEFTIITAVLLGGVSVRGGEGRMSGVVAGVLILAILSNGMQLAGMDVYYQFIAKGVIMLATIGVDVFQLNRKDKVRMQDK</sequence>
<feature type="transmembrane region" description="Helical" evidence="6">
    <location>
        <begin position="158"/>
        <end position="180"/>
    </location>
</feature>
<dbReference type="EMBL" id="JAHQCX010000007">
    <property type="protein sequence ID" value="MBU9726728.1"/>
    <property type="molecule type" value="Genomic_DNA"/>
</dbReference>
<feature type="transmembrane region" description="Helical" evidence="6">
    <location>
        <begin position="16"/>
        <end position="36"/>
    </location>
</feature>
<proteinExistence type="predicted"/>
<feature type="transmembrane region" description="Helical" evidence="6">
    <location>
        <begin position="213"/>
        <end position="234"/>
    </location>
</feature>
<keyword evidence="3 6" id="KW-0812">Transmembrane</keyword>
<feature type="transmembrane region" description="Helical" evidence="6">
    <location>
        <begin position="265"/>
        <end position="283"/>
    </location>
</feature>
<evidence type="ECO:0000313" key="8">
    <source>
        <dbReference type="Proteomes" id="UP001314681"/>
    </source>
</evidence>
<feature type="transmembrane region" description="Helical" evidence="6">
    <location>
        <begin position="93"/>
        <end position="113"/>
    </location>
</feature>
<accession>A0ABS6K881</accession>
<comment type="caution">
    <text evidence="7">The sequence shown here is derived from an EMBL/GenBank/DDBJ whole genome shotgun (WGS) entry which is preliminary data.</text>
</comment>
<evidence type="ECO:0000256" key="5">
    <source>
        <dbReference type="ARBA" id="ARBA00023136"/>
    </source>
</evidence>
<organism evidence="7 8">
    <name type="scientific">Diplocloster modestus</name>
    <dbReference type="NCBI Taxonomy" id="2850322"/>
    <lineage>
        <taxon>Bacteria</taxon>
        <taxon>Bacillati</taxon>
        <taxon>Bacillota</taxon>
        <taxon>Clostridia</taxon>
        <taxon>Lachnospirales</taxon>
        <taxon>Lachnospiraceae</taxon>
        <taxon>Diplocloster</taxon>
    </lineage>
</organism>
<dbReference type="PANTHER" id="PTHR32196">
    <property type="entry name" value="ABC TRANSPORTER PERMEASE PROTEIN YPHD-RELATED-RELATED"/>
    <property type="match status" value="1"/>
</dbReference>
<feature type="transmembrane region" description="Helical" evidence="6">
    <location>
        <begin position="120"/>
        <end position="138"/>
    </location>
</feature>
<evidence type="ECO:0000256" key="3">
    <source>
        <dbReference type="ARBA" id="ARBA00022692"/>
    </source>
</evidence>
<feature type="transmembrane region" description="Helical" evidence="6">
    <location>
        <begin position="240"/>
        <end position="258"/>
    </location>
</feature>
<keyword evidence="4 6" id="KW-1133">Transmembrane helix</keyword>
<evidence type="ECO:0000256" key="6">
    <source>
        <dbReference type="SAM" id="Phobius"/>
    </source>
</evidence>
<feature type="transmembrane region" description="Helical" evidence="6">
    <location>
        <begin position="48"/>
        <end position="73"/>
    </location>
</feature>
<evidence type="ECO:0000256" key="2">
    <source>
        <dbReference type="ARBA" id="ARBA00022475"/>
    </source>
</evidence>
<gene>
    <name evidence="7" type="ORF">KTH90_11950</name>
</gene>
<feature type="transmembrane region" description="Helical" evidence="6">
    <location>
        <begin position="289"/>
        <end position="309"/>
    </location>
</feature>
<keyword evidence="2" id="KW-1003">Cell membrane</keyword>
<comment type="subcellular location">
    <subcellularLocation>
        <location evidence="1">Cell membrane</location>
        <topology evidence="1">Multi-pass membrane protein</topology>
    </subcellularLocation>
</comment>
<evidence type="ECO:0000256" key="1">
    <source>
        <dbReference type="ARBA" id="ARBA00004651"/>
    </source>
</evidence>
<keyword evidence="8" id="KW-1185">Reference proteome</keyword>
<dbReference type="Proteomes" id="UP001314681">
    <property type="component" value="Unassembled WGS sequence"/>
</dbReference>
<evidence type="ECO:0000313" key="7">
    <source>
        <dbReference type="EMBL" id="MBU9726728.1"/>
    </source>
</evidence>
<keyword evidence="5 6" id="KW-0472">Membrane</keyword>
<reference evidence="7 8" key="1">
    <citation type="submission" date="2021-06" db="EMBL/GenBank/DDBJ databases">
        <title>Description of novel taxa of the family Lachnospiraceae.</title>
        <authorList>
            <person name="Chaplin A.V."/>
            <person name="Sokolova S.R."/>
            <person name="Pikina A.P."/>
            <person name="Korzhanova M."/>
            <person name="Belova V."/>
            <person name="Korostin D."/>
            <person name="Efimov B.A."/>
        </authorList>
    </citation>
    <scope>NUCLEOTIDE SEQUENCE [LARGE SCALE GENOMIC DNA]</scope>
    <source>
        <strain evidence="7 8">ASD4241</strain>
    </source>
</reference>
<dbReference type="Pfam" id="PF02653">
    <property type="entry name" value="BPD_transp_2"/>
    <property type="match status" value="1"/>
</dbReference>
<evidence type="ECO:0000256" key="4">
    <source>
        <dbReference type="ARBA" id="ARBA00022989"/>
    </source>
</evidence>
<dbReference type="RefSeq" id="WP_158352839.1">
    <property type="nucleotide sequence ID" value="NZ_JAHQCX010000007.1"/>
</dbReference>
<dbReference type="CDD" id="cd06579">
    <property type="entry name" value="TM_PBP1_transp_AraH_like"/>
    <property type="match status" value="1"/>
</dbReference>